<gene>
    <name evidence="4" type="ORF">A3C24_02230</name>
</gene>
<dbReference type="InterPro" id="IPR035990">
    <property type="entry name" value="TIM_sf"/>
</dbReference>
<organism evidence="4 5">
    <name type="scientific">Candidatus Roizmanbacteria bacterium RIFCSPHIGHO2_02_FULL_37_24</name>
    <dbReference type="NCBI Taxonomy" id="1802037"/>
    <lineage>
        <taxon>Bacteria</taxon>
        <taxon>Candidatus Roizmaniibacteriota</taxon>
    </lineage>
</organism>
<evidence type="ECO:0000256" key="3">
    <source>
        <dbReference type="RuleBase" id="RU363013"/>
    </source>
</evidence>
<comment type="caution">
    <text evidence="4">The sequence shown here is derived from an EMBL/GenBank/DDBJ whole genome shotgun (WGS) entry which is preliminary data.</text>
</comment>
<dbReference type="PANTHER" id="PTHR21139">
    <property type="entry name" value="TRIOSEPHOSPHATE ISOMERASE"/>
    <property type="match status" value="1"/>
</dbReference>
<dbReference type="Proteomes" id="UP000177159">
    <property type="component" value="Unassembled WGS sequence"/>
</dbReference>
<dbReference type="AlphaFoldDB" id="A0A1F7GZT7"/>
<dbReference type="GO" id="GO:0046166">
    <property type="term" value="P:glyceraldehyde-3-phosphate biosynthetic process"/>
    <property type="evidence" value="ECO:0007669"/>
    <property type="project" value="TreeGrafter"/>
</dbReference>
<reference evidence="4 5" key="1">
    <citation type="journal article" date="2016" name="Nat. Commun.">
        <title>Thousands of microbial genomes shed light on interconnected biogeochemical processes in an aquifer system.</title>
        <authorList>
            <person name="Anantharaman K."/>
            <person name="Brown C.T."/>
            <person name="Hug L.A."/>
            <person name="Sharon I."/>
            <person name="Castelle C.J."/>
            <person name="Probst A.J."/>
            <person name="Thomas B.C."/>
            <person name="Singh A."/>
            <person name="Wilkins M.J."/>
            <person name="Karaoz U."/>
            <person name="Brodie E.L."/>
            <person name="Williams K.H."/>
            <person name="Hubbard S.S."/>
            <person name="Banfield J.F."/>
        </authorList>
    </citation>
    <scope>NUCLEOTIDE SEQUENCE [LARGE SCALE GENOMIC DNA]</scope>
</reference>
<dbReference type="EMBL" id="MFZM01000009">
    <property type="protein sequence ID" value="OGK24335.1"/>
    <property type="molecule type" value="Genomic_DNA"/>
</dbReference>
<proteinExistence type="inferred from homology"/>
<accession>A0A1F7GZT7</accession>
<comment type="pathway">
    <text evidence="3">Carbohydrate biosynthesis; gluconeogenesis.</text>
</comment>
<evidence type="ECO:0000256" key="2">
    <source>
        <dbReference type="ARBA" id="ARBA00023235"/>
    </source>
</evidence>
<keyword evidence="3" id="KW-0963">Cytoplasm</keyword>
<sequence length="222" mass="25039">MKFVIGNWKANKNTKEVSRWADDFLKLDLSIFQDKITLVICPPFPFISILKERFNKFSFVKIGAQDISPYEPGTHTGEVTAYSLNGLIDFAIIGHSERRSQNNESEETIFKKFEMARLHNIEPILCIRNAQDSYPETIQFLMYEPPEAISTGTGRGNTTSLKDVLEMKKMLHIPSHIKYIYGGSVNPDNAEAFLKNDEIDGVLPGGASLDPQQFYQIATSAL</sequence>
<keyword evidence="3" id="KW-0312">Gluconeogenesis</keyword>
<dbReference type="GO" id="GO:0004807">
    <property type="term" value="F:triose-phosphate isomerase activity"/>
    <property type="evidence" value="ECO:0007669"/>
    <property type="project" value="UniProtKB-EC"/>
</dbReference>
<comment type="pathway">
    <text evidence="3">Carbohydrate degradation; glycolysis; D-glyceraldehyde 3-phosphate from glycerone phosphate: step 1/1.</text>
</comment>
<keyword evidence="3" id="KW-0324">Glycolysis</keyword>
<comment type="catalytic activity">
    <reaction evidence="3">
        <text>D-glyceraldehyde 3-phosphate = dihydroxyacetone phosphate</text>
        <dbReference type="Rhea" id="RHEA:18585"/>
        <dbReference type="ChEBI" id="CHEBI:57642"/>
        <dbReference type="ChEBI" id="CHEBI:59776"/>
        <dbReference type="EC" id="5.3.1.1"/>
    </reaction>
</comment>
<comment type="similarity">
    <text evidence="1 3">Belongs to the triosephosphate isomerase family.</text>
</comment>
<comment type="subunit">
    <text evidence="3">Homodimer.</text>
</comment>
<dbReference type="CDD" id="cd00311">
    <property type="entry name" value="TIM"/>
    <property type="match status" value="1"/>
</dbReference>
<dbReference type="UniPathway" id="UPA00138"/>
<keyword evidence="2 3" id="KW-0413">Isomerase</keyword>
<dbReference type="PANTHER" id="PTHR21139:SF42">
    <property type="entry name" value="TRIOSEPHOSPHATE ISOMERASE"/>
    <property type="match status" value="1"/>
</dbReference>
<protein>
    <recommendedName>
        <fullName evidence="3">Triosephosphate isomerase</fullName>
        <ecNumber evidence="3">5.3.1.1</ecNumber>
    </recommendedName>
</protein>
<name>A0A1F7GZT7_9BACT</name>
<dbReference type="Gene3D" id="3.20.20.70">
    <property type="entry name" value="Aldolase class I"/>
    <property type="match status" value="2"/>
</dbReference>
<dbReference type="UniPathway" id="UPA00109">
    <property type="reaction ID" value="UER00189"/>
</dbReference>
<evidence type="ECO:0000313" key="5">
    <source>
        <dbReference type="Proteomes" id="UP000177159"/>
    </source>
</evidence>
<dbReference type="EC" id="5.3.1.1" evidence="3"/>
<dbReference type="GO" id="GO:0019563">
    <property type="term" value="P:glycerol catabolic process"/>
    <property type="evidence" value="ECO:0007669"/>
    <property type="project" value="TreeGrafter"/>
</dbReference>
<dbReference type="GO" id="GO:0006096">
    <property type="term" value="P:glycolytic process"/>
    <property type="evidence" value="ECO:0007669"/>
    <property type="project" value="UniProtKB-UniPathway"/>
</dbReference>
<evidence type="ECO:0000256" key="1">
    <source>
        <dbReference type="ARBA" id="ARBA00007422"/>
    </source>
</evidence>
<dbReference type="InterPro" id="IPR000652">
    <property type="entry name" value="Triosephosphate_isomerase"/>
</dbReference>
<comment type="subcellular location">
    <subcellularLocation>
        <location evidence="3">Cytoplasm</location>
    </subcellularLocation>
</comment>
<dbReference type="PROSITE" id="PS51440">
    <property type="entry name" value="TIM_2"/>
    <property type="match status" value="1"/>
</dbReference>
<dbReference type="Pfam" id="PF00121">
    <property type="entry name" value="TIM"/>
    <property type="match status" value="1"/>
</dbReference>
<evidence type="ECO:0000313" key="4">
    <source>
        <dbReference type="EMBL" id="OGK24335.1"/>
    </source>
</evidence>
<dbReference type="InterPro" id="IPR013785">
    <property type="entry name" value="Aldolase_TIM"/>
</dbReference>
<dbReference type="SUPFAM" id="SSF51351">
    <property type="entry name" value="Triosephosphate isomerase (TIM)"/>
    <property type="match status" value="1"/>
</dbReference>
<dbReference type="GO" id="GO:0006094">
    <property type="term" value="P:gluconeogenesis"/>
    <property type="evidence" value="ECO:0007669"/>
    <property type="project" value="UniProtKB-UniPathway"/>
</dbReference>
<dbReference type="GO" id="GO:0005829">
    <property type="term" value="C:cytosol"/>
    <property type="evidence" value="ECO:0007669"/>
    <property type="project" value="TreeGrafter"/>
</dbReference>